<dbReference type="SUPFAM" id="SSF51430">
    <property type="entry name" value="NAD(P)-linked oxidoreductase"/>
    <property type="match status" value="1"/>
</dbReference>
<dbReference type="Proteomes" id="UP000037460">
    <property type="component" value="Unassembled WGS sequence"/>
</dbReference>
<dbReference type="PANTHER" id="PTHR42686:SF1">
    <property type="entry name" value="GH17980P-RELATED"/>
    <property type="match status" value="1"/>
</dbReference>
<dbReference type="GO" id="GO:0005829">
    <property type="term" value="C:cytosol"/>
    <property type="evidence" value="ECO:0007669"/>
    <property type="project" value="TreeGrafter"/>
</dbReference>
<evidence type="ECO:0000313" key="3">
    <source>
        <dbReference type="EMBL" id="KOO25098.1"/>
    </source>
</evidence>
<evidence type="ECO:0000259" key="2">
    <source>
        <dbReference type="Pfam" id="PF00248"/>
    </source>
</evidence>
<accession>A0A0M0JFT7</accession>
<keyword evidence="1" id="KW-1133">Transmembrane helix</keyword>
<organism evidence="3 4">
    <name type="scientific">Chrysochromulina tobinii</name>
    <dbReference type="NCBI Taxonomy" id="1460289"/>
    <lineage>
        <taxon>Eukaryota</taxon>
        <taxon>Haptista</taxon>
        <taxon>Haptophyta</taxon>
        <taxon>Prymnesiophyceae</taxon>
        <taxon>Prymnesiales</taxon>
        <taxon>Chrysochromulinaceae</taxon>
        <taxon>Chrysochromulina</taxon>
    </lineage>
</organism>
<dbReference type="OrthoDB" id="48988at2759"/>
<dbReference type="Pfam" id="PF00248">
    <property type="entry name" value="Aldo_ket_red"/>
    <property type="match status" value="1"/>
</dbReference>
<evidence type="ECO:0000313" key="4">
    <source>
        <dbReference type="Proteomes" id="UP000037460"/>
    </source>
</evidence>
<proteinExistence type="predicted"/>
<dbReference type="InterPro" id="IPR020471">
    <property type="entry name" value="AKR"/>
</dbReference>
<protein>
    <submittedName>
        <fullName evidence="3">D-arabinose 1-dehydrogenase-like protein</fullName>
    </submittedName>
</protein>
<feature type="transmembrane region" description="Helical" evidence="1">
    <location>
        <begin position="475"/>
        <end position="498"/>
    </location>
</feature>
<dbReference type="CDD" id="cd19163">
    <property type="entry name" value="AKR_galDH"/>
    <property type="match status" value="1"/>
</dbReference>
<sequence>MRSEFRHTSHRFDSRSLHSSHFCASPSAIMPVLVGMPETFVEGFHEVTAVMKMKYRTVPHLGCVPLPRLPLVPWARSLCVCACARIGSKVSVLSLGGSGFAGMHSASSAAGVNSASALPMSSEDKWFAEDAEADKQKVLEIVTACLKAGVNLIDTAHWYGQGRSERLLGHALSKLPRNAYHIFTKIGRYDTALLQMFDFSYEKTYQAGQDSLKRLRCEYITSLQVHDPEFAPSYEIILNETLPALQRLKEEGVCRLIGMTGYPLDLQQEIISRSSIALQTSLTYCHYTLSDTSVLASGFIEFCEKKGIALINAAPIAMGLHTLASPPGWHPAKPETKALCAKAAKYCMQENVDICKLALHFSMSHERLPSTLISCTSLQELAANVRAATEPLSAHEQQVLAYLVDKIFKPAGPQTWHGVELQAYWTSVGKALLTQRLYDGGAQNGCSAGQGDSMGARYGSSAARKLVPTVADSDFSIAVGMALLLVGIAVLVAACMGYNDYERLVVLLGPSPPPPPPPPSKFLGLF</sequence>
<evidence type="ECO:0000256" key="1">
    <source>
        <dbReference type="SAM" id="Phobius"/>
    </source>
</evidence>
<dbReference type="EMBL" id="JWZX01003019">
    <property type="protein sequence ID" value="KOO25098.1"/>
    <property type="molecule type" value="Genomic_DNA"/>
</dbReference>
<keyword evidence="4" id="KW-1185">Reference proteome</keyword>
<comment type="caution">
    <text evidence="3">The sequence shown here is derived from an EMBL/GenBank/DDBJ whole genome shotgun (WGS) entry which is preliminary data.</text>
</comment>
<dbReference type="InterPro" id="IPR036812">
    <property type="entry name" value="NAD(P)_OxRdtase_dom_sf"/>
</dbReference>
<dbReference type="PANTHER" id="PTHR42686">
    <property type="entry name" value="GH17980P-RELATED"/>
    <property type="match status" value="1"/>
</dbReference>
<feature type="domain" description="NADP-dependent oxidoreductase" evidence="2">
    <location>
        <begin position="129"/>
        <end position="396"/>
    </location>
</feature>
<dbReference type="Gene3D" id="3.20.20.100">
    <property type="entry name" value="NADP-dependent oxidoreductase domain"/>
    <property type="match status" value="1"/>
</dbReference>
<dbReference type="AlphaFoldDB" id="A0A0M0JFT7"/>
<keyword evidence="1" id="KW-0472">Membrane</keyword>
<name>A0A0M0JFT7_9EUKA</name>
<dbReference type="GO" id="GO:0010349">
    <property type="term" value="F:L-galactose dehydrogenase activity"/>
    <property type="evidence" value="ECO:0007669"/>
    <property type="project" value="InterPro"/>
</dbReference>
<keyword evidence="1" id="KW-0812">Transmembrane</keyword>
<dbReference type="InterPro" id="IPR023210">
    <property type="entry name" value="NADP_OxRdtase_dom"/>
</dbReference>
<dbReference type="InterPro" id="IPR044479">
    <property type="entry name" value="LGALDH-like"/>
</dbReference>
<gene>
    <name evidence="3" type="ORF">Ctob_002404</name>
</gene>
<reference evidence="4" key="1">
    <citation type="journal article" date="2015" name="PLoS Genet.">
        <title>Genome Sequence and Transcriptome Analyses of Chrysochromulina tobin: Metabolic Tools for Enhanced Algal Fitness in the Prominent Order Prymnesiales (Haptophyceae).</title>
        <authorList>
            <person name="Hovde B.T."/>
            <person name="Deodato C.R."/>
            <person name="Hunsperger H.M."/>
            <person name="Ryken S.A."/>
            <person name="Yost W."/>
            <person name="Jha R.K."/>
            <person name="Patterson J."/>
            <person name="Monnat R.J. Jr."/>
            <person name="Barlow S.B."/>
            <person name="Starkenburg S.R."/>
            <person name="Cattolico R.A."/>
        </authorList>
    </citation>
    <scope>NUCLEOTIDE SEQUENCE</scope>
    <source>
        <strain evidence="4">CCMP291</strain>
    </source>
</reference>